<evidence type="ECO:0000259" key="2">
    <source>
        <dbReference type="Pfam" id="PF02517"/>
    </source>
</evidence>
<dbReference type="EC" id="3.4.-.-" evidence="3"/>
<dbReference type="Proteomes" id="UP001171916">
    <property type="component" value="Unassembled WGS sequence"/>
</dbReference>
<dbReference type="RefSeq" id="WP_289999775.1">
    <property type="nucleotide sequence ID" value="NZ_JAUEPH010000003.1"/>
</dbReference>
<keyword evidence="1" id="KW-1133">Transmembrane helix</keyword>
<proteinExistence type="predicted"/>
<protein>
    <submittedName>
        <fullName evidence="3">CPBP family intramembrane metalloprotease</fullName>
        <ecNumber evidence="3">3.4.-.-</ecNumber>
    </submittedName>
</protein>
<feature type="transmembrane region" description="Helical" evidence="1">
    <location>
        <begin position="135"/>
        <end position="153"/>
    </location>
</feature>
<feature type="transmembrane region" description="Helical" evidence="1">
    <location>
        <begin position="64"/>
        <end position="82"/>
    </location>
</feature>
<keyword evidence="4" id="KW-1185">Reference proteome</keyword>
<keyword evidence="3" id="KW-0482">Metalloprotease</keyword>
<evidence type="ECO:0000313" key="3">
    <source>
        <dbReference type="EMBL" id="MDN3204224.1"/>
    </source>
</evidence>
<keyword evidence="3" id="KW-0645">Protease</keyword>
<feature type="domain" description="CAAX prenyl protease 2/Lysostaphin resistance protein A-like" evidence="2">
    <location>
        <begin position="64"/>
        <end position="200"/>
    </location>
</feature>
<feature type="transmembrane region" description="Helical" evidence="1">
    <location>
        <begin position="94"/>
        <end position="123"/>
    </location>
</feature>
<reference evidence="3" key="1">
    <citation type="submission" date="2023-06" db="EMBL/GenBank/DDBJ databases">
        <title>Robiginitalea aurantiacus sp. nov. and Algoriphagus sediminis sp. nov., isolated from coastal sediment.</title>
        <authorList>
            <person name="Zhou Z.Y."/>
            <person name="An J."/>
            <person name="Jia Y.W."/>
            <person name="Du Z.J."/>
        </authorList>
    </citation>
    <scope>NUCLEOTIDE SEQUENCE</scope>
    <source>
        <strain evidence="3">C2-7</strain>
    </source>
</reference>
<feature type="transmembrane region" description="Helical" evidence="1">
    <location>
        <begin position="190"/>
        <end position="209"/>
    </location>
</feature>
<organism evidence="3 4">
    <name type="scientific">Algoriphagus sediminis</name>
    <dbReference type="NCBI Taxonomy" id="3057113"/>
    <lineage>
        <taxon>Bacteria</taxon>
        <taxon>Pseudomonadati</taxon>
        <taxon>Bacteroidota</taxon>
        <taxon>Cytophagia</taxon>
        <taxon>Cytophagales</taxon>
        <taxon>Cyclobacteriaceae</taxon>
        <taxon>Algoriphagus</taxon>
    </lineage>
</organism>
<evidence type="ECO:0000313" key="4">
    <source>
        <dbReference type="Proteomes" id="UP001171916"/>
    </source>
</evidence>
<feature type="transmembrane region" description="Helical" evidence="1">
    <location>
        <begin position="159"/>
        <end position="178"/>
    </location>
</feature>
<accession>A0ABT7YDE2</accession>
<dbReference type="GO" id="GO:0008237">
    <property type="term" value="F:metallopeptidase activity"/>
    <property type="evidence" value="ECO:0007669"/>
    <property type="project" value="UniProtKB-KW"/>
</dbReference>
<feature type="transmembrane region" description="Helical" evidence="1">
    <location>
        <begin position="26"/>
        <end position="43"/>
    </location>
</feature>
<keyword evidence="3" id="KW-0378">Hydrolase</keyword>
<dbReference type="EMBL" id="JAUEPH010000003">
    <property type="protein sequence ID" value="MDN3204224.1"/>
    <property type="molecule type" value="Genomic_DNA"/>
</dbReference>
<comment type="caution">
    <text evidence="3">The sequence shown here is derived from an EMBL/GenBank/DDBJ whole genome shotgun (WGS) entry which is preliminary data.</text>
</comment>
<sequence>MIKDLFSFLKNPSRFEEYTPMTAKDFFVLLFAVLVVITPYGLIMEQLDLQFDNMVEELMRDYKWIVVAGAIILAPILEEPAFRMHLDYKRNSFFWGIGLAILFLSELWYIPVAYMGYLFYCWMKVKENDPPKLKFVVYTSAAFFGLVHLGNYQNVDWSQYFYFMPILVLAQFLLGLVLSFIRMKHGLKYAIFFHGAYNAILLIPTAIWGDF</sequence>
<keyword evidence="1" id="KW-0472">Membrane</keyword>
<dbReference type="InterPro" id="IPR003675">
    <property type="entry name" value="Rce1/LyrA-like_dom"/>
</dbReference>
<keyword evidence="1" id="KW-0812">Transmembrane</keyword>
<gene>
    <name evidence="3" type="ORF">QVH07_08690</name>
</gene>
<evidence type="ECO:0000256" key="1">
    <source>
        <dbReference type="SAM" id="Phobius"/>
    </source>
</evidence>
<dbReference type="Pfam" id="PF02517">
    <property type="entry name" value="Rce1-like"/>
    <property type="match status" value="1"/>
</dbReference>
<name>A0ABT7YDE2_9BACT</name>